<organism evidence="2">
    <name type="scientific">marine sediment metagenome</name>
    <dbReference type="NCBI Taxonomy" id="412755"/>
    <lineage>
        <taxon>unclassified sequences</taxon>
        <taxon>metagenomes</taxon>
        <taxon>ecological metagenomes</taxon>
    </lineage>
</organism>
<dbReference type="PROSITE" id="PS51160">
    <property type="entry name" value="ACYLPHOSPHATASE_3"/>
    <property type="match status" value="1"/>
</dbReference>
<dbReference type="Gene3D" id="3.30.70.100">
    <property type="match status" value="1"/>
</dbReference>
<dbReference type="AlphaFoldDB" id="X1RTK6"/>
<dbReference type="SUPFAM" id="SSF54975">
    <property type="entry name" value="Acylphosphatase/BLUF domain-like"/>
    <property type="match status" value="1"/>
</dbReference>
<name>X1RTK6_9ZZZZ</name>
<dbReference type="EMBL" id="BARW01008394">
    <property type="protein sequence ID" value="GAI83968.1"/>
    <property type="molecule type" value="Genomic_DNA"/>
</dbReference>
<comment type="caution">
    <text evidence="2">The sequence shown here is derived from an EMBL/GenBank/DDBJ whole genome shotgun (WGS) entry which is preliminary data.</text>
</comment>
<proteinExistence type="predicted"/>
<feature type="domain" description="Acylphosphatase-like" evidence="1">
    <location>
        <begin position="1"/>
        <end position="40"/>
    </location>
</feature>
<accession>X1RTK6</accession>
<sequence>KQLEKLIGYLKVGPPIAEVDKVVVSWSEYTGNYPRFSIRYTNI</sequence>
<evidence type="ECO:0000313" key="2">
    <source>
        <dbReference type="EMBL" id="GAI83968.1"/>
    </source>
</evidence>
<protein>
    <recommendedName>
        <fullName evidence="1">Acylphosphatase-like domain-containing protein</fullName>
    </recommendedName>
</protein>
<dbReference type="InterPro" id="IPR036046">
    <property type="entry name" value="Acylphosphatase-like_dom_sf"/>
</dbReference>
<feature type="non-terminal residue" evidence="2">
    <location>
        <position position="1"/>
    </location>
</feature>
<dbReference type="InterPro" id="IPR001792">
    <property type="entry name" value="Acylphosphatase-like_dom"/>
</dbReference>
<gene>
    <name evidence="2" type="ORF">S12H4_17216</name>
</gene>
<evidence type="ECO:0000259" key="1">
    <source>
        <dbReference type="PROSITE" id="PS51160"/>
    </source>
</evidence>
<reference evidence="2" key="1">
    <citation type="journal article" date="2014" name="Front. Microbiol.">
        <title>High frequency of phylogenetically diverse reductive dehalogenase-homologous genes in deep subseafloor sedimentary metagenomes.</title>
        <authorList>
            <person name="Kawai M."/>
            <person name="Futagami T."/>
            <person name="Toyoda A."/>
            <person name="Takaki Y."/>
            <person name="Nishi S."/>
            <person name="Hori S."/>
            <person name="Arai W."/>
            <person name="Tsubouchi T."/>
            <person name="Morono Y."/>
            <person name="Uchiyama I."/>
            <person name="Ito T."/>
            <person name="Fujiyama A."/>
            <person name="Inagaki F."/>
            <person name="Takami H."/>
        </authorList>
    </citation>
    <scope>NUCLEOTIDE SEQUENCE</scope>
    <source>
        <strain evidence="2">Expedition CK06-06</strain>
    </source>
</reference>